<dbReference type="GO" id="GO:0009055">
    <property type="term" value="F:electron transfer activity"/>
    <property type="evidence" value="ECO:0007669"/>
    <property type="project" value="InterPro"/>
</dbReference>
<dbReference type="OrthoDB" id="9779283at2"/>
<dbReference type="PANTHER" id="PTHR11961">
    <property type="entry name" value="CYTOCHROME C"/>
    <property type="match status" value="1"/>
</dbReference>
<evidence type="ECO:0000256" key="4">
    <source>
        <dbReference type="ARBA" id="ARBA00022982"/>
    </source>
</evidence>
<comment type="caution">
    <text evidence="9">The sequence shown here is derived from an EMBL/GenBank/DDBJ whole genome shotgun (WGS) entry which is preliminary data.</text>
</comment>
<dbReference type="PROSITE" id="PS51257">
    <property type="entry name" value="PROKAR_LIPOPROTEIN"/>
    <property type="match status" value="1"/>
</dbReference>
<dbReference type="AlphaFoldDB" id="A0A1L8CKF5"/>
<dbReference type="InterPro" id="IPR036909">
    <property type="entry name" value="Cyt_c-like_dom_sf"/>
</dbReference>
<gene>
    <name evidence="9" type="ORF">MMIC_P0314</name>
</gene>
<name>A0A1L8CKF5_9PROT</name>
<dbReference type="GO" id="GO:0020037">
    <property type="term" value="F:heme binding"/>
    <property type="evidence" value="ECO:0007669"/>
    <property type="project" value="InterPro"/>
</dbReference>
<dbReference type="GO" id="GO:0046872">
    <property type="term" value="F:metal ion binding"/>
    <property type="evidence" value="ECO:0007669"/>
    <property type="project" value="UniProtKB-KW"/>
</dbReference>
<feature type="domain" description="Cytochrome c" evidence="8">
    <location>
        <begin position="39"/>
        <end position="129"/>
    </location>
</feature>
<dbReference type="RefSeq" id="WP_143144838.1">
    <property type="nucleotide sequence ID" value="NZ_BDFD01000002.1"/>
</dbReference>
<dbReference type="InterPro" id="IPR002327">
    <property type="entry name" value="Cyt_c_1A/1B"/>
</dbReference>
<evidence type="ECO:0000256" key="1">
    <source>
        <dbReference type="ARBA" id="ARBA00022448"/>
    </source>
</evidence>
<feature type="chain" id="PRO_5012656881" evidence="7">
    <location>
        <begin position="23"/>
        <end position="129"/>
    </location>
</feature>
<dbReference type="Proteomes" id="UP000231632">
    <property type="component" value="Unassembled WGS sequence"/>
</dbReference>
<protein>
    <submittedName>
        <fullName evidence="9">Cytochrome c</fullName>
    </submittedName>
</protein>
<evidence type="ECO:0000256" key="5">
    <source>
        <dbReference type="ARBA" id="ARBA00023004"/>
    </source>
</evidence>
<dbReference type="InterPro" id="IPR009056">
    <property type="entry name" value="Cyt_c-like_dom"/>
</dbReference>
<dbReference type="Gene3D" id="1.10.760.10">
    <property type="entry name" value="Cytochrome c-like domain"/>
    <property type="match status" value="1"/>
</dbReference>
<dbReference type="PROSITE" id="PS51007">
    <property type="entry name" value="CYTC"/>
    <property type="match status" value="1"/>
</dbReference>
<evidence type="ECO:0000259" key="8">
    <source>
        <dbReference type="PROSITE" id="PS51007"/>
    </source>
</evidence>
<keyword evidence="5 6" id="KW-0408">Iron</keyword>
<keyword evidence="3 6" id="KW-0479">Metal-binding</keyword>
<evidence type="ECO:0000256" key="7">
    <source>
        <dbReference type="SAM" id="SignalP"/>
    </source>
</evidence>
<keyword evidence="4" id="KW-0249">Electron transport</keyword>
<organism evidence="9 10">
    <name type="scientific">Mariprofundus micogutta</name>
    <dbReference type="NCBI Taxonomy" id="1921010"/>
    <lineage>
        <taxon>Bacteria</taxon>
        <taxon>Pseudomonadati</taxon>
        <taxon>Pseudomonadota</taxon>
        <taxon>Candidatius Mariprofundia</taxon>
        <taxon>Mariprofundales</taxon>
        <taxon>Mariprofundaceae</taxon>
        <taxon>Mariprofundus</taxon>
    </lineage>
</organism>
<keyword evidence="2 6" id="KW-0349">Heme</keyword>
<proteinExistence type="predicted"/>
<dbReference type="SUPFAM" id="SSF46626">
    <property type="entry name" value="Cytochrome c"/>
    <property type="match status" value="1"/>
</dbReference>
<keyword evidence="7" id="KW-0732">Signal</keyword>
<evidence type="ECO:0000256" key="6">
    <source>
        <dbReference type="PROSITE-ProRule" id="PRU00433"/>
    </source>
</evidence>
<dbReference type="STRING" id="1921010.MMIC_P0314"/>
<sequence>MSRSTVSILILLAAFGLSGCDADTQSGGLVGSTMQNIANEALLGAEITRVQCGSCHYLDKTVRKVGPSLQGVYGKAPRTRGIPVELWNETTLDAWIENPTGVYPETRMKIPGIKDAEKRAAIIEYLKQL</sequence>
<keyword evidence="1" id="KW-0813">Transport</keyword>
<dbReference type="Pfam" id="PF00034">
    <property type="entry name" value="Cytochrom_C"/>
    <property type="match status" value="1"/>
</dbReference>
<dbReference type="EMBL" id="BDFD01000002">
    <property type="protein sequence ID" value="GAV19380.1"/>
    <property type="molecule type" value="Genomic_DNA"/>
</dbReference>
<feature type="signal peptide" evidence="7">
    <location>
        <begin position="1"/>
        <end position="22"/>
    </location>
</feature>
<evidence type="ECO:0000256" key="3">
    <source>
        <dbReference type="ARBA" id="ARBA00022723"/>
    </source>
</evidence>
<accession>A0A1L8CKF5</accession>
<reference evidence="9 10" key="1">
    <citation type="journal article" date="2017" name="Arch. Microbiol.">
        <title>Mariprofundus micogutta sp. nov., a novel iron-oxidizing zetaproteobacterium isolated from a deep-sea hydrothermal field at the Bayonnaise knoll of the Izu-Ogasawara arc, and a description of Mariprofundales ord. nov. and Zetaproteobacteria classis nov.</title>
        <authorList>
            <person name="Makita H."/>
            <person name="Tanaka E."/>
            <person name="Mitsunobu S."/>
            <person name="Miyazaki M."/>
            <person name="Nunoura T."/>
            <person name="Uematsu K."/>
            <person name="Takaki Y."/>
            <person name="Nishi S."/>
            <person name="Shimamura S."/>
            <person name="Takai K."/>
        </authorList>
    </citation>
    <scope>NUCLEOTIDE SEQUENCE [LARGE SCALE GENOMIC DNA]</scope>
    <source>
        <strain evidence="9 10">ET2</strain>
    </source>
</reference>
<evidence type="ECO:0000313" key="9">
    <source>
        <dbReference type="EMBL" id="GAV19380.1"/>
    </source>
</evidence>
<evidence type="ECO:0000256" key="2">
    <source>
        <dbReference type="ARBA" id="ARBA00022617"/>
    </source>
</evidence>
<evidence type="ECO:0000313" key="10">
    <source>
        <dbReference type="Proteomes" id="UP000231632"/>
    </source>
</evidence>
<keyword evidence="10" id="KW-1185">Reference proteome</keyword>